<keyword evidence="4 8" id="KW-0812">Transmembrane</keyword>
<dbReference type="HOGENOM" id="CLU_033863_4_3_6"/>
<dbReference type="RefSeq" id="WP_052705632.1">
    <property type="nucleotide sequence ID" value="NZ_CAWMED010000001.1"/>
</dbReference>
<dbReference type="InterPro" id="IPR037185">
    <property type="entry name" value="EmrE-like"/>
</dbReference>
<evidence type="ECO:0000256" key="2">
    <source>
        <dbReference type="ARBA" id="ARBA00009853"/>
    </source>
</evidence>
<comment type="subcellular location">
    <subcellularLocation>
        <location evidence="1">Cell membrane</location>
        <topology evidence="1">Multi-pass membrane protein</topology>
    </subcellularLocation>
</comment>
<evidence type="ECO:0000256" key="7">
    <source>
        <dbReference type="ARBA" id="ARBA00040595"/>
    </source>
</evidence>
<evidence type="ECO:0000256" key="1">
    <source>
        <dbReference type="ARBA" id="ARBA00004651"/>
    </source>
</evidence>
<feature type="domain" description="EamA" evidence="9">
    <location>
        <begin position="158"/>
        <end position="294"/>
    </location>
</feature>
<feature type="transmembrane region" description="Helical" evidence="8">
    <location>
        <begin position="277"/>
        <end position="295"/>
    </location>
</feature>
<feature type="transmembrane region" description="Helical" evidence="8">
    <location>
        <begin position="12"/>
        <end position="32"/>
    </location>
</feature>
<evidence type="ECO:0000313" key="13">
    <source>
        <dbReference type="Proteomes" id="UP000324170"/>
    </source>
</evidence>
<feature type="transmembrane region" description="Helical" evidence="8">
    <location>
        <begin position="189"/>
        <end position="210"/>
    </location>
</feature>
<dbReference type="InterPro" id="IPR050638">
    <property type="entry name" value="AA-Vitamin_Transporters"/>
</dbReference>
<evidence type="ECO:0000313" key="10">
    <source>
        <dbReference type="EMBL" id="CDG16341.1"/>
    </source>
</evidence>
<dbReference type="GO" id="GO:0005886">
    <property type="term" value="C:plasma membrane"/>
    <property type="evidence" value="ECO:0007669"/>
    <property type="project" value="UniProtKB-SubCell"/>
</dbReference>
<proteinExistence type="inferred from homology"/>
<dbReference type="InterPro" id="IPR000620">
    <property type="entry name" value="EamA_dom"/>
</dbReference>
<reference evidence="10 12" key="1">
    <citation type="submission" date="2013-07" db="EMBL/GenBank/DDBJ databases">
        <authorList>
            <person name="Genoscope - CEA"/>
        </authorList>
    </citation>
    <scope>NUCLEOTIDE SEQUENCE [LARGE SCALE GENOMIC DNA]</scope>
    <source>
        <strain evidence="10">FRM16</strain>
        <strain evidence="12">FRM16 / DSM 17909</strain>
    </source>
</reference>
<feature type="domain" description="EamA" evidence="9">
    <location>
        <begin position="10"/>
        <end position="143"/>
    </location>
</feature>
<dbReference type="PANTHER" id="PTHR32322">
    <property type="entry name" value="INNER MEMBRANE TRANSPORTER"/>
    <property type="match status" value="1"/>
</dbReference>
<evidence type="ECO:0000313" key="12">
    <source>
        <dbReference type="Proteomes" id="UP000032721"/>
    </source>
</evidence>
<organism evidence="10 12">
    <name type="scientific">Xenorhabdus doucetiae</name>
    <dbReference type="NCBI Taxonomy" id="351671"/>
    <lineage>
        <taxon>Bacteria</taxon>
        <taxon>Pseudomonadati</taxon>
        <taxon>Pseudomonadota</taxon>
        <taxon>Gammaproteobacteria</taxon>
        <taxon>Enterobacterales</taxon>
        <taxon>Morganellaceae</taxon>
        <taxon>Xenorhabdus</taxon>
    </lineage>
</organism>
<evidence type="ECO:0000259" key="9">
    <source>
        <dbReference type="Pfam" id="PF00892"/>
    </source>
</evidence>
<name>A0A068QP06_9GAMM</name>
<dbReference type="Proteomes" id="UP000324170">
    <property type="component" value="Unassembled WGS sequence"/>
</dbReference>
<feature type="transmembrane region" description="Helical" evidence="8">
    <location>
        <begin position="73"/>
        <end position="92"/>
    </location>
</feature>
<feature type="transmembrane region" description="Helical" evidence="8">
    <location>
        <begin position="127"/>
        <end position="143"/>
    </location>
</feature>
<dbReference type="Pfam" id="PF00892">
    <property type="entry name" value="EamA"/>
    <property type="match status" value="2"/>
</dbReference>
<comment type="similarity">
    <text evidence="2">Belongs to the drug/metabolite transporter (DMT) superfamily. 10 TMS drug/metabolite exporter (DME) (TC 2.A.7.3) family.</text>
</comment>
<keyword evidence="13" id="KW-1185">Reference proteome</keyword>
<dbReference type="KEGG" id="xdo:XDD1_0638"/>
<keyword evidence="3" id="KW-1003">Cell membrane</keyword>
<evidence type="ECO:0000256" key="3">
    <source>
        <dbReference type="ARBA" id="ARBA00022475"/>
    </source>
</evidence>
<feature type="transmembrane region" description="Helical" evidence="8">
    <location>
        <begin position="98"/>
        <end position="120"/>
    </location>
</feature>
<reference evidence="11 13" key="2">
    <citation type="submission" date="2019-07" db="EMBL/GenBank/DDBJ databases">
        <title>Genomic Encyclopedia of Type Strains, Phase I: the one thousand microbial genomes (KMG-I) project.</title>
        <authorList>
            <person name="Kyrpides N."/>
        </authorList>
    </citation>
    <scope>NUCLEOTIDE SEQUENCE [LARGE SCALE GENOMIC DNA]</scope>
    <source>
        <strain evidence="11 13">DSM 17909</strain>
    </source>
</reference>
<keyword evidence="6 8" id="KW-0472">Membrane</keyword>
<feature type="transmembrane region" description="Helical" evidence="8">
    <location>
        <begin position="38"/>
        <end position="61"/>
    </location>
</feature>
<evidence type="ECO:0000256" key="5">
    <source>
        <dbReference type="ARBA" id="ARBA00022989"/>
    </source>
</evidence>
<keyword evidence="5 8" id="KW-1133">Transmembrane helix</keyword>
<dbReference type="SUPFAM" id="SSF103481">
    <property type="entry name" value="Multidrug resistance efflux transporter EmrE"/>
    <property type="match status" value="2"/>
</dbReference>
<dbReference type="OrthoDB" id="5584577at2"/>
<evidence type="ECO:0000256" key="4">
    <source>
        <dbReference type="ARBA" id="ARBA00022692"/>
    </source>
</evidence>
<dbReference type="EMBL" id="VNHN01000027">
    <property type="protein sequence ID" value="TYP06297.1"/>
    <property type="molecule type" value="Genomic_DNA"/>
</dbReference>
<protein>
    <recommendedName>
        <fullName evidence="7">Threonine/homoserine exporter RhtA</fullName>
    </recommendedName>
</protein>
<sequence>MNFKNYSKTTGHIQVALAMCLVGSSIPVGKVISSEIPVFLASFLRFSIAALLIIPLHYRIIGPLKLPTLRVSMLLCVQALLGVFLFSIFLLLGLQYTAAVNAGVILGMLPAVNALLSILILREKLNWRYSIGIFLSVLGAVLLEVRSVSCGGFSIGWIGMLLIIAAVFCESAFSVVGKISGLSLSAFTISCWVTLIGFISFMPFAVYEFISFNYRSISGMTWLLLIYYGSVVTVLGFILFYAGLSKISSMAAGVYMAFAPLSAMVIAVSLLEEAFHMTDAFSALLILLAVLVIGTRTNRTAQ</sequence>
<feature type="transmembrane region" description="Helical" evidence="8">
    <location>
        <begin position="222"/>
        <end position="244"/>
    </location>
</feature>
<evidence type="ECO:0000256" key="6">
    <source>
        <dbReference type="ARBA" id="ARBA00023136"/>
    </source>
</evidence>
<dbReference type="AlphaFoldDB" id="A0A068QP06"/>
<dbReference type="PANTHER" id="PTHR32322:SF18">
    <property type="entry name" value="S-ADENOSYLMETHIONINE_S-ADENOSYLHOMOCYSTEINE TRANSPORTER"/>
    <property type="match status" value="1"/>
</dbReference>
<feature type="transmembrane region" description="Helical" evidence="8">
    <location>
        <begin position="155"/>
        <end position="177"/>
    </location>
</feature>
<evidence type="ECO:0000313" key="11">
    <source>
        <dbReference type="EMBL" id="TYP06297.1"/>
    </source>
</evidence>
<dbReference type="STRING" id="351671.XDD1_0638"/>
<feature type="transmembrane region" description="Helical" evidence="8">
    <location>
        <begin position="251"/>
        <end position="271"/>
    </location>
</feature>
<dbReference type="EMBL" id="FO704550">
    <property type="protein sequence ID" value="CDG16341.1"/>
    <property type="molecule type" value="Genomic_DNA"/>
</dbReference>
<gene>
    <name evidence="11" type="ORF">LY16_01932</name>
    <name evidence="10" type="ORF">XDD1_0638</name>
</gene>
<dbReference type="Proteomes" id="UP000032721">
    <property type="component" value="Chromosome"/>
</dbReference>
<accession>A0A068QP06</accession>
<evidence type="ECO:0000256" key="8">
    <source>
        <dbReference type="SAM" id="Phobius"/>
    </source>
</evidence>